<dbReference type="PANTHER" id="PTHR31017">
    <property type="entry name" value="LATE SECRETORY PATHWAY PROTEIN AVL9-RELATED"/>
    <property type="match status" value="1"/>
</dbReference>
<evidence type="ECO:0000313" key="3">
    <source>
        <dbReference type="Proteomes" id="UP000267029"/>
    </source>
</evidence>
<evidence type="ECO:0000259" key="1">
    <source>
        <dbReference type="Pfam" id="PF09794"/>
    </source>
</evidence>
<feature type="domain" description="AVL9/DENND6" evidence="1">
    <location>
        <begin position="4"/>
        <end position="74"/>
    </location>
</feature>
<protein>
    <recommendedName>
        <fullName evidence="1">AVL9/DENND6 domain-containing protein</fullName>
    </recommendedName>
</protein>
<dbReference type="AlphaFoldDB" id="A0A3P6GTE4"/>
<dbReference type="InterPro" id="IPR051731">
    <property type="entry name" value="DENND11/AVL9_GEFs"/>
</dbReference>
<dbReference type="Pfam" id="PF09794">
    <property type="entry name" value="Avl9"/>
    <property type="match status" value="1"/>
</dbReference>
<evidence type="ECO:0000313" key="2">
    <source>
        <dbReference type="EMBL" id="VDD82981.1"/>
    </source>
</evidence>
<dbReference type="InterPro" id="IPR018307">
    <property type="entry name" value="ABL9/DENND6_dom"/>
</dbReference>
<accession>A0A3P6GTE4</accession>
<sequence length="169" mass="18397">MPPQWVHIPPTALPDGAHNFDKDCIFFTVPSLDPKPTTLFGVACYRQIDVNEYSSKTPDLTRNSVQKSVVFLSSALDGGGGDDDDRVHFDLKQAPHATDLKTALMALAFLQALFGLISTQLNDLTDAFVAASSTERGYEILRSGFADIQTAVDKASTSPLYESTPVWLC</sequence>
<dbReference type="EMBL" id="UXSR01005615">
    <property type="protein sequence ID" value="VDD82981.1"/>
    <property type="molecule type" value="Genomic_DNA"/>
</dbReference>
<dbReference type="GO" id="GO:0005737">
    <property type="term" value="C:cytoplasm"/>
    <property type="evidence" value="ECO:0007669"/>
    <property type="project" value="TreeGrafter"/>
</dbReference>
<reference evidence="2 3" key="1">
    <citation type="submission" date="2018-10" db="EMBL/GenBank/DDBJ databases">
        <authorList>
            <consortium name="Pathogen Informatics"/>
        </authorList>
    </citation>
    <scope>NUCLEOTIDE SEQUENCE [LARGE SCALE GENOMIC DNA]</scope>
</reference>
<gene>
    <name evidence="2" type="ORF">MCOS_LOCUS8984</name>
</gene>
<dbReference type="Proteomes" id="UP000267029">
    <property type="component" value="Unassembled WGS sequence"/>
</dbReference>
<proteinExistence type="predicted"/>
<keyword evidence="3" id="KW-1185">Reference proteome</keyword>
<name>A0A3P6GTE4_MESCO</name>
<dbReference type="PANTHER" id="PTHR31017:SF1">
    <property type="entry name" value="LATE SECRETORY PATHWAY PROTEIN AVL9 HOMOLOG"/>
    <property type="match status" value="1"/>
</dbReference>
<organism evidence="2 3">
    <name type="scientific">Mesocestoides corti</name>
    <name type="common">Flatworm</name>
    <dbReference type="NCBI Taxonomy" id="53468"/>
    <lineage>
        <taxon>Eukaryota</taxon>
        <taxon>Metazoa</taxon>
        <taxon>Spiralia</taxon>
        <taxon>Lophotrochozoa</taxon>
        <taxon>Platyhelminthes</taxon>
        <taxon>Cestoda</taxon>
        <taxon>Eucestoda</taxon>
        <taxon>Cyclophyllidea</taxon>
        <taxon>Mesocestoididae</taxon>
        <taxon>Mesocestoides</taxon>
    </lineage>
</organism>
<dbReference type="OrthoDB" id="26278at2759"/>